<dbReference type="PANTHER" id="PTHR47584:SF14">
    <property type="entry name" value="L10-INTERACTING MYB DOMAIN-CONTAINING PROTEIN-LIKE"/>
    <property type="match status" value="1"/>
</dbReference>
<dbReference type="AlphaFoldDB" id="A0AAW2E337"/>
<dbReference type="InterPro" id="IPR024752">
    <property type="entry name" value="Myb/SANT-like_dom"/>
</dbReference>
<comment type="caution">
    <text evidence="3">The sequence shown here is derived from an EMBL/GenBank/DDBJ whole genome shotgun (WGS) entry which is preliminary data.</text>
</comment>
<sequence>MIVYEMCVSFFKMAAELRTWDANCEDLLCDSVFSHYVLGNLCPYSANAQVWEQITANLNASTGKAFTMRRVITKWKHIRQNYRRAMGVHRSRSHRPYVPPVASPDQLSDDPPQVTCQMVCSRVLRGQQLQLNLTRGPGKTLSKQVQQKHNRLRLKQRKWSQLLRHTGLGWDELTQTVTCFDKVWQNVIAGNRGAANLRKQGCPDYPSLQQLFAPSTTTGNLQISSNTPPLSSDEDHALEEELANANASAPTHLDDDCYTPNFESFPQGVEDAEVEEVT</sequence>
<reference evidence="3 4" key="1">
    <citation type="submission" date="2024-01" db="EMBL/GenBank/DDBJ databases">
        <title>A telomere-to-telomere, gap-free genome of sweet tea (Lithocarpus litseifolius).</title>
        <authorList>
            <person name="Zhou J."/>
        </authorList>
    </citation>
    <scope>NUCLEOTIDE SEQUENCE [LARGE SCALE GENOMIC DNA]</scope>
    <source>
        <strain evidence="3">Zhou-2022a</strain>
        <tissue evidence="3">Leaf</tissue>
    </source>
</reference>
<dbReference type="PANTHER" id="PTHR47584">
    <property type="match status" value="1"/>
</dbReference>
<dbReference type="Pfam" id="PF12776">
    <property type="entry name" value="Myb_DNA-bind_3"/>
    <property type="match status" value="2"/>
</dbReference>
<dbReference type="Proteomes" id="UP001459277">
    <property type="component" value="Unassembled WGS sequence"/>
</dbReference>
<dbReference type="InterPro" id="IPR045026">
    <property type="entry name" value="LIMYB"/>
</dbReference>
<evidence type="ECO:0000313" key="3">
    <source>
        <dbReference type="EMBL" id="KAL0015456.1"/>
    </source>
</evidence>
<feature type="domain" description="Myb/SANT-like" evidence="2">
    <location>
        <begin position="19"/>
        <end position="89"/>
    </location>
</feature>
<feature type="region of interest" description="Disordered" evidence="1">
    <location>
        <begin position="240"/>
        <end position="278"/>
    </location>
</feature>
<evidence type="ECO:0000313" key="4">
    <source>
        <dbReference type="Proteomes" id="UP001459277"/>
    </source>
</evidence>
<protein>
    <recommendedName>
        <fullName evidence="2">Myb/SANT-like domain-containing protein</fullName>
    </recommendedName>
</protein>
<organism evidence="3 4">
    <name type="scientific">Lithocarpus litseifolius</name>
    <dbReference type="NCBI Taxonomy" id="425828"/>
    <lineage>
        <taxon>Eukaryota</taxon>
        <taxon>Viridiplantae</taxon>
        <taxon>Streptophyta</taxon>
        <taxon>Embryophyta</taxon>
        <taxon>Tracheophyta</taxon>
        <taxon>Spermatophyta</taxon>
        <taxon>Magnoliopsida</taxon>
        <taxon>eudicotyledons</taxon>
        <taxon>Gunneridae</taxon>
        <taxon>Pentapetalae</taxon>
        <taxon>rosids</taxon>
        <taxon>fabids</taxon>
        <taxon>Fagales</taxon>
        <taxon>Fagaceae</taxon>
        <taxon>Lithocarpus</taxon>
    </lineage>
</organism>
<evidence type="ECO:0000259" key="2">
    <source>
        <dbReference type="Pfam" id="PF12776"/>
    </source>
</evidence>
<accession>A0AAW2E337</accession>
<proteinExistence type="predicted"/>
<name>A0AAW2E337_9ROSI</name>
<keyword evidence="4" id="KW-1185">Reference proteome</keyword>
<evidence type="ECO:0000256" key="1">
    <source>
        <dbReference type="SAM" id="MobiDB-lite"/>
    </source>
</evidence>
<gene>
    <name evidence="3" type="ORF">SO802_002525</name>
</gene>
<feature type="domain" description="Myb/SANT-like" evidence="2">
    <location>
        <begin position="140"/>
        <end position="186"/>
    </location>
</feature>
<dbReference type="EMBL" id="JAZDWU010000001">
    <property type="protein sequence ID" value="KAL0015456.1"/>
    <property type="molecule type" value="Genomic_DNA"/>
</dbReference>